<dbReference type="OrthoDB" id="429813at2759"/>
<protein>
    <submittedName>
        <fullName evidence="1">Uncharacterized protein</fullName>
    </submittedName>
</protein>
<sequence>TWIPANTAANAIAEIGSQDQTSRNGIAHIINPLEYTWKIIYNALESYGIEFEVVPVQEFIYQLKTNPEFQNVDVNPLATLTDFFDNIFLSGHGVTLETELTKKFSPSITNCPALESNLMMKYLKFWNSQKFI</sequence>
<proteinExistence type="predicted"/>
<evidence type="ECO:0000313" key="2">
    <source>
        <dbReference type="Proteomes" id="UP000070444"/>
    </source>
</evidence>
<feature type="non-terminal residue" evidence="1">
    <location>
        <position position="1"/>
    </location>
</feature>
<dbReference type="EMBL" id="KQ964976">
    <property type="protein sequence ID" value="KXN65120.1"/>
    <property type="molecule type" value="Genomic_DNA"/>
</dbReference>
<dbReference type="AlphaFoldDB" id="A0A137NR14"/>
<dbReference type="Proteomes" id="UP000070444">
    <property type="component" value="Unassembled WGS sequence"/>
</dbReference>
<gene>
    <name evidence="1" type="ORF">CONCODRAFT_13404</name>
</gene>
<dbReference type="STRING" id="796925.A0A137NR14"/>
<evidence type="ECO:0000313" key="1">
    <source>
        <dbReference type="EMBL" id="KXN65120.1"/>
    </source>
</evidence>
<keyword evidence="2" id="KW-1185">Reference proteome</keyword>
<organism evidence="1 2">
    <name type="scientific">Conidiobolus coronatus (strain ATCC 28846 / CBS 209.66 / NRRL 28638)</name>
    <name type="common">Delacroixia coronata</name>
    <dbReference type="NCBI Taxonomy" id="796925"/>
    <lineage>
        <taxon>Eukaryota</taxon>
        <taxon>Fungi</taxon>
        <taxon>Fungi incertae sedis</taxon>
        <taxon>Zoopagomycota</taxon>
        <taxon>Entomophthoromycotina</taxon>
        <taxon>Entomophthoromycetes</taxon>
        <taxon>Entomophthorales</taxon>
        <taxon>Ancylistaceae</taxon>
        <taxon>Conidiobolus</taxon>
    </lineage>
</organism>
<accession>A0A137NR14</accession>
<dbReference type="Gene3D" id="3.40.50.720">
    <property type="entry name" value="NAD(P)-binding Rossmann-like Domain"/>
    <property type="match status" value="1"/>
</dbReference>
<name>A0A137NR14_CONC2</name>
<reference evidence="1 2" key="1">
    <citation type="journal article" date="2015" name="Genome Biol. Evol.">
        <title>Phylogenomic analyses indicate that early fungi evolved digesting cell walls of algal ancestors of land plants.</title>
        <authorList>
            <person name="Chang Y."/>
            <person name="Wang S."/>
            <person name="Sekimoto S."/>
            <person name="Aerts A.L."/>
            <person name="Choi C."/>
            <person name="Clum A."/>
            <person name="LaButti K.M."/>
            <person name="Lindquist E.A."/>
            <person name="Yee Ngan C."/>
            <person name="Ohm R.A."/>
            <person name="Salamov A.A."/>
            <person name="Grigoriev I.V."/>
            <person name="Spatafora J.W."/>
            <person name="Berbee M.L."/>
        </authorList>
    </citation>
    <scope>NUCLEOTIDE SEQUENCE [LARGE SCALE GENOMIC DNA]</scope>
    <source>
        <strain evidence="1 2">NRRL 28638</strain>
    </source>
</reference>